<dbReference type="EMBL" id="BOVK01000016">
    <property type="protein sequence ID" value="GIQ68664.1"/>
    <property type="molecule type" value="Genomic_DNA"/>
</dbReference>
<evidence type="ECO:0000313" key="1">
    <source>
        <dbReference type="EMBL" id="GIQ68664.1"/>
    </source>
</evidence>
<dbReference type="GO" id="GO:0005886">
    <property type="term" value="C:plasma membrane"/>
    <property type="evidence" value="ECO:0007669"/>
    <property type="project" value="TreeGrafter"/>
</dbReference>
<gene>
    <name evidence="1" type="ORF">XYCOK13_14880</name>
</gene>
<dbReference type="SUPFAM" id="SSF160544">
    <property type="entry name" value="EscU C-terminal domain-like"/>
    <property type="match status" value="1"/>
</dbReference>
<proteinExistence type="predicted"/>
<keyword evidence="1" id="KW-0969">Cilium</keyword>
<keyword evidence="1" id="KW-0282">Flagellum</keyword>
<name>A0A8J4H4C6_9BACL</name>
<reference evidence="1" key="1">
    <citation type="submission" date="2021-04" db="EMBL/GenBank/DDBJ databases">
        <title>Draft genome sequence of Xylanibacillus composti strain K13.</title>
        <authorList>
            <person name="Uke A."/>
            <person name="Chhe C."/>
            <person name="Baramee S."/>
            <person name="Kosugi A."/>
        </authorList>
    </citation>
    <scope>NUCLEOTIDE SEQUENCE</scope>
    <source>
        <strain evidence="1">K13</strain>
    </source>
</reference>
<dbReference type="GO" id="GO:0009306">
    <property type="term" value="P:protein secretion"/>
    <property type="evidence" value="ECO:0007669"/>
    <property type="project" value="InterPro"/>
</dbReference>
<organism evidence="1 2">
    <name type="scientific">Xylanibacillus composti</name>
    <dbReference type="NCBI Taxonomy" id="1572762"/>
    <lineage>
        <taxon>Bacteria</taxon>
        <taxon>Bacillati</taxon>
        <taxon>Bacillota</taxon>
        <taxon>Bacilli</taxon>
        <taxon>Bacillales</taxon>
        <taxon>Paenibacillaceae</taxon>
        <taxon>Xylanibacillus</taxon>
    </lineage>
</organism>
<dbReference type="PANTHER" id="PTHR30531">
    <property type="entry name" value="FLAGELLAR BIOSYNTHETIC PROTEIN FLHB"/>
    <property type="match status" value="1"/>
</dbReference>
<accession>A0A8J4H4C6</accession>
<dbReference type="InterPro" id="IPR006135">
    <property type="entry name" value="T3SS_substrate_exporter"/>
</dbReference>
<sequence length="107" mass="11759">MNNRGQAKSSPAKGMRKAVALKYDPANQDAPTVAAKGKGLVADQIIEKAKEHQIPMHEDASLVEVLSKLDLDQAIPPELYQLVAEVLTFVYQSDQELKRREEGGSML</sequence>
<dbReference type="InterPro" id="IPR029025">
    <property type="entry name" value="T3SS_substrate_exporter_C"/>
</dbReference>
<dbReference type="PANTHER" id="PTHR30531:SF12">
    <property type="entry name" value="FLAGELLAR BIOSYNTHETIC PROTEIN FLHB"/>
    <property type="match status" value="1"/>
</dbReference>
<keyword evidence="1" id="KW-0966">Cell projection</keyword>
<comment type="caution">
    <text evidence="1">The sequence shown here is derived from an EMBL/GenBank/DDBJ whole genome shotgun (WGS) entry which is preliminary data.</text>
</comment>
<evidence type="ECO:0000313" key="2">
    <source>
        <dbReference type="Proteomes" id="UP000677918"/>
    </source>
</evidence>
<protein>
    <submittedName>
        <fullName evidence="1">Flagellar biosynthetic protein FlhB</fullName>
    </submittedName>
</protein>
<dbReference type="RefSeq" id="WP_213411290.1">
    <property type="nucleotide sequence ID" value="NZ_BOVK01000016.1"/>
</dbReference>
<dbReference type="AlphaFoldDB" id="A0A8J4H4C6"/>
<dbReference type="Proteomes" id="UP000677918">
    <property type="component" value="Unassembled WGS sequence"/>
</dbReference>
<dbReference type="Gene3D" id="3.40.1690.10">
    <property type="entry name" value="secretion proteins EscU"/>
    <property type="match status" value="1"/>
</dbReference>
<dbReference type="Pfam" id="PF01312">
    <property type="entry name" value="Bac_export_2"/>
    <property type="match status" value="1"/>
</dbReference>
<keyword evidence="2" id="KW-1185">Reference proteome</keyword>